<dbReference type="SUPFAM" id="SSF51905">
    <property type="entry name" value="FAD/NAD(P)-binding domain"/>
    <property type="match status" value="1"/>
</dbReference>
<organism evidence="6 7">
    <name type="scientific">Caecibacteroides pullorum</name>
    <dbReference type="NCBI Taxonomy" id="2725562"/>
    <lineage>
        <taxon>Bacteria</taxon>
        <taxon>Pseudomonadati</taxon>
        <taxon>Bacteroidota</taxon>
        <taxon>Bacteroidia</taxon>
        <taxon>Bacteroidales</taxon>
        <taxon>Bacteroidaceae</taxon>
        <taxon>Caecibacteroides</taxon>
    </lineage>
</organism>
<evidence type="ECO:0000256" key="4">
    <source>
        <dbReference type="ARBA" id="ARBA00022857"/>
    </source>
</evidence>
<keyword evidence="7" id="KW-1185">Reference proteome</keyword>
<comment type="caution">
    <text evidence="6">The sequence shown here is derived from an EMBL/GenBank/DDBJ whole genome shotgun (WGS) entry which is preliminary data.</text>
</comment>
<dbReference type="AlphaFoldDB" id="A0AA40ZRR3"/>
<accession>A0AA40ZRR3</accession>
<dbReference type="PANTHER" id="PTHR46091:SF3">
    <property type="entry name" value="AMINE OXIDASE DOMAIN-CONTAINING PROTEIN"/>
    <property type="match status" value="1"/>
</dbReference>
<dbReference type="EMBL" id="JACJMO010000003">
    <property type="protein sequence ID" value="MBM6856781.1"/>
    <property type="molecule type" value="Genomic_DNA"/>
</dbReference>
<sequence length="492" mass="55839">MKYDVIIIGSGLGGLECGYILARNGCRVLLLEQGVQPGGCLQGYRRRGHIFDTGFHYVGGLDEGQSLHAAFEYLSLLDLPWHRLDANGFDRVVIGDRVFAFAQGYDDFYQRLADDFPAERAALHRYVELLKQSAAQQFAALNPDGIGTDLLPEHMAVSAWEYLNENFQDPLLIDVLSGTSLKMELRKESLPLFTFLHGNSSFIESSWRLKGSGSLIVDTLADGIRALGGEIICNAQVQELMEKDGRLAYAVCSNGERYEGSLFISDIHPAQTCRLIKQSSRIRPLFRNRIARLENTFGMFTVSLCVRPRSLRYFNYNLYVYREQNVWTFHQDNRPVSGVLVSCRPPEDGSEYTQQVDLLTPMTWKQCQAWECTKVGHRGESYLCLKENMTEECITLVERFLPELKSQILRYASTPLTWRDYTLALEGSAYGVRKDFRNPLETFLSPRTPVPNLLFTGQNLLLHGVHGVTLTAFHTCAEVLGHERIWKILEKK</sequence>
<dbReference type="Gene3D" id="3.50.50.60">
    <property type="entry name" value="FAD/NAD(P)-binding domain"/>
    <property type="match status" value="2"/>
</dbReference>
<dbReference type="InterPro" id="IPR052206">
    <property type="entry name" value="Retinol_saturase"/>
</dbReference>
<evidence type="ECO:0000256" key="2">
    <source>
        <dbReference type="ARBA" id="ARBA00022729"/>
    </source>
</evidence>
<evidence type="ECO:0000256" key="5">
    <source>
        <dbReference type="ARBA" id="ARBA00023027"/>
    </source>
</evidence>
<evidence type="ECO:0000256" key="3">
    <source>
        <dbReference type="ARBA" id="ARBA00022827"/>
    </source>
</evidence>
<protein>
    <submittedName>
        <fullName evidence="6">NAD(P)/FAD-dependent oxidoreductase</fullName>
    </submittedName>
</protein>
<evidence type="ECO:0000313" key="7">
    <source>
        <dbReference type="Proteomes" id="UP000698924"/>
    </source>
</evidence>
<reference evidence="6 7" key="1">
    <citation type="journal article" date="2021" name="Sci. Rep.">
        <title>The distribution of antibiotic resistance genes in chicken gut microbiota commensals.</title>
        <authorList>
            <person name="Juricova H."/>
            <person name="Matiasovicova J."/>
            <person name="Kubasova T."/>
            <person name="Cejkova D."/>
            <person name="Rychlik I."/>
        </authorList>
    </citation>
    <scope>NUCLEOTIDE SEQUENCE [LARGE SCALE GENOMIC DNA]</scope>
    <source>
        <strain evidence="6 7">An421</strain>
    </source>
</reference>
<dbReference type="PANTHER" id="PTHR46091">
    <property type="entry name" value="BLR7054 PROTEIN"/>
    <property type="match status" value="1"/>
</dbReference>
<keyword evidence="5" id="KW-0520">NAD</keyword>
<dbReference type="RefSeq" id="WP_204971207.1">
    <property type="nucleotide sequence ID" value="NZ_JAAZTS010000003.1"/>
</dbReference>
<dbReference type="InterPro" id="IPR036188">
    <property type="entry name" value="FAD/NAD-bd_sf"/>
</dbReference>
<dbReference type="Proteomes" id="UP000698924">
    <property type="component" value="Unassembled WGS sequence"/>
</dbReference>
<keyword evidence="1" id="KW-0285">Flavoprotein</keyword>
<evidence type="ECO:0000313" key="6">
    <source>
        <dbReference type="EMBL" id="MBM6856781.1"/>
    </source>
</evidence>
<dbReference type="Pfam" id="PF13450">
    <property type="entry name" value="NAD_binding_8"/>
    <property type="match status" value="1"/>
</dbReference>
<name>A0AA40ZRR3_9BACT</name>
<evidence type="ECO:0000256" key="1">
    <source>
        <dbReference type="ARBA" id="ARBA00022630"/>
    </source>
</evidence>
<keyword evidence="4" id="KW-0521">NADP</keyword>
<keyword evidence="2" id="KW-0732">Signal</keyword>
<proteinExistence type="predicted"/>
<gene>
    <name evidence="6" type="ORF">H6D15_04070</name>
</gene>
<keyword evidence="3" id="KW-0274">FAD</keyword>